<evidence type="ECO:0000313" key="10">
    <source>
        <dbReference type="EMBL" id="OGG30768.1"/>
    </source>
</evidence>
<feature type="domain" description="Glycosyltransferase RgtA/B/C/D-like" evidence="9">
    <location>
        <begin position="108"/>
        <end position="244"/>
    </location>
</feature>
<evidence type="ECO:0000256" key="4">
    <source>
        <dbReference type="ARBA" id="ARBA00022679"/>
    </source>
</evidence>
<comment type="subcellular location">
    <subcellularLocation>
        <location evidence="1">Cell membrane</location>
        <topology evidence="1">Multi-pass membrane protein</topology>
    </subcellularLocation>
</comment>
<feature type="transmembrane region" description="Helical" evidence="8">
    <location>
        <begin position="396"/>
        <end position="417"/>
    </location>
</feature>
<reference evidence="10 11" key="1">
    <citation type="journal article" date="2016" name="Nat. Commun.">
        <title>Thousands of microbial genomes shed light on interconnected biogeochemical processes in an aquifer system.</title>
        <authorList>
            <person name="Anantharaman K."/>
            <person name="Brown C.T."/>
            <person name="Hug L.A."/>
            <person name="Sharon I."/>
            <person name="Castelle C.J."/>
            <person name="Probst A.J."/>
            <person name="Thomas B.C."/>
            <person name="Singh A."/>
            <person name="Wilkins M.J."/>
            <person name="Karaoz U."/>
            <person name="Brodie E.L."/>
            <person name="Williams K.H."/>
            <person name="Hubbard S.S."/>
            <person name="Banfield J.F."/>
        </authorList>
    </citation>
    <scope>NUCLEOTIDE SEQUENCE [LARGE SCALE GENOMIC DNA]</scope>
</reference>
<feature type="transmembrane region" description="Helical" evidence="8">
    <location>
        <begin position="364"/>
        <end position="384"/>
    </location>
</feature>
<feature type="transmembrane region" description="Helical" evidence="8">
    <location>
        <begin position="337"/>
        <end position="358"/>
    </location>
</feature>
<feature type="transmembrane region" description="Helical" evidence="8">
    <location>
        <begin position="204"/>
        <end position="220"/>
    </location>
</feature>
<name>A0A1F6B1H5_9BACT</name>
<feature type="transmembrane region" description="Helical" evidence="8">
    <location>
        <begin position="298"/>
        <end position="325"/>
    </location>
</feature>
<organism evidence="10 11">
    <name type="scientific">Candidatus Gottesmanbacteria bacterium RIFCSPLOWO2_01_FULL_49_10</name>
    <dbReference type="NCBI Taxonomy" id="1798396"/>
    <lineage>
        <taxon>Bacteria</taxon>
        <taxon>Candidatus Gottesmaniibacteriota</taxon>
    </lineage>
</organism>
<feature type="transmembrane region" description="Helical" evidence="8">
    <location>
        <begin position="136"/>
        <end position="154"/>
    </location>
</feature>
<dbReference type="GO" id="GO:0009103">
    <property type="term" value="P:lipopolysaccharide biosynthetic process"/>
    <property type="evidence" value="ECO:0007669"/>
    <property type="project" value="UniProtKB-ARBA"/>
</dbReference>
<evidence type="ECO:0000256" key="7">
    <source>
        <dbReference type="ARBA" id="ARBA00023136"/>
    </source>
</evidence>
<dbReference type="STRING" id="1798396.A2973_01860"/>
<accession>A0A1F6B1H5</accession>
<dbReference type="EMBL" id="MFJZ01000004">
    <property type="protein sequence ID" value="OGG30768.1"/>
    <property type="molecule type" value="Genomic_DNA"/>
</dbReference>
<feature type="transmembrane region" description="Helical" evidence="8">
    <location>
        <begin position="12"/>
        <end position="34"/>
    </location>
</feature>
<evidence type="ECO:0000259" key="9">
    <source>
        <dbReference type="Pfam" id="PF13231"/>
    </source>
</evidence>
<keyword evidence="5 8" id="KW-0812">Transmembrane</keyword>
<keyword evidence="6 8" id="KW-1133">Transmembrane helix</keyword>
<keyword evidence="3" id="KW-0328">Glycosyltransferase</keyword>
<dbReference type="GO" id="GO:0016763">
    <property type="term" value="F:pentosyltransferase activity"/>
    <property type="evidence" value="ECO:0007669"/>
    <property type="project" value="TreeGrafter"/>
</dbReference>
<feature type="transmembrane region" description="Helical" evidence="8">
    <location>
        <begin position="232"/>
        <end position="254"/>
    </location>
</feature>
<protein>
    <recommendedName>
        <fullName evidence="9">Glycosyltransferase RgtA/B/C/D-like domain-containing protein</fullName>
    </recommendedName>
</protein>
<evidence type="ECO:0000313" key="11">
    <source>
        <dbReference type="Proteomes" id="UP000176409"/>
    </source>
</evidence>
<comment type="caution">
    <text evidence="10">The sequence shown here is derived from an EMBL/GenBank/DDBJ whole genome shotgun (WGS) entry which is preliminary data.</text>
</comment>
<gene>
    <name evidence="10" type="ORF">A2973_01860</name>
</gene>
<dbReference type="Pfam" id="PF13231">
    <property type="entry name" value="PMT_2"/>
    <property type="match status" value="1"/>
</dbReference>
<dbReference type="GO" id="GO:0005886">
    <property type="term" value="C:plasma membrane"/>
    <property type="evidence" value="ECO:0007669"/>
    <property type="project" value="UniProtKB-SubCell"/>
</dbReference>
<dbReference type="InterPro" id="IPR038731">
    <property type="entry name" value="RgtA/B/C-like"/>
</dbReference>
<dbReference type="InterPro" id="IPR050297">
    <property type="entry name" value="LipidA_mod_glycosyltrf_83"/>
</dbReference>
<proteinExistence type="predicted"/>
<dbReference type="Proteomes" id="UP000176409">
    <property type="component" value="Unassembled WGS sequence"/>
</dbReference>
<keyword evidence="4" id="KW-0808">Transferase</keyword>
<evidence type="ECO:0000256" key="6">
    <source>
        <dbReference type="ARBA" id="ARBA00022989"/>
    </source>
</evidence>
<dbReference type="AlphaFoldDB" id="A0A1F6B1H5"/>
<evidence type="ECO:0000256" key="5">
    <source>
        <dbReference type="ARBA" id="ARBA00022692"/>
    </source>
</evidence>
<dbReference type="PANTHER" id="PTHR33908">
    <property type="entry name" value="MANNOSYLTRANSFERASE YKCB-RELATED"/>
    <property type="match status" value="1"/>
</dbReference>
<feature type="transmembrane region" description="Helical" evidence="8">
    <location>
        <begin position="166"/>
        <end position="184"/>
    </location>
</feature>
<evidence type="ECO:0000256" key="1">
    <source>
        <dbReference type="ARBA" id="ARBA00004651"/>
    </source>
</evidence>
<evidence type="ECO:0000256" key="3">
    <source>
        <dbReference type="ARBA" id="ARBA00022676"/>
    </source>
</evidence>
<keyword evidence="2" id="KW-1003">Cell membrane</keyword>
<evidence type="ECO:0000256" key="8">
    <source>
        <dbReference type="SAM" id="Phobius"/>
    </source>
</evidence>
<sequence>MASWLKRILKYHVGIGISLLFFTIGIATLPSYGITWDEPENFFVGRVNLNIIATGNLRYLDDPNDLRVAPPLQFRADTHWERYPPFASTVASTFSWLLAEKLALIHPIDAHHAGVVLFGALAVWATHALALELTGSFVVGVIAAFTLFFFPQFFAHSHNNVKDIPLTALFVTALLYIVRAVRVGRMRDVLTASVVTGIAGATKYNAVFLFPIALLLMVCVKGKTIMNQRSSHVGKGVIFLCISVISLFLAWPWVAIHPADSLRLIYQYVSTVGRNLSVLFDGKTYGAGFDVPWYYAPAMLAVVTPLPALAFCIVGICTSVGFGFAKDAHTRAKALPLLWISVVLVRYLLPSTVVYNGIRHFFEVAPALSVLTAYGIVWVGNWLARRIGRGKRQIIILCLALFVIGHEIYVTVVMHPYQAVYFNEIVGGPKYASERFEFDYWGFSVKELVQWVNTHESNRKKTLTVNWIGFSSKYFPGNSFDLITSGSATDYVIIPHSNNFFSGAQSYWRERGTLLYAVQRMGADIGYLYATGIR</sequence>
<dbReference type="PANTHER" id="PTHR33908:SF11">
    <property type="entry name" value="MEMBRANE PROTEIN"/>
    <property type="match status" value="1"/>
</dbReference>
<keyword evidence="7 8" id="KW-0472">Membrane</keyword>
<evidence type="ECO:0000256" key="2">
    <source>
        <dbReference type="ARBA" id="ARBA00022475"/>
    </source>
</evidence>